<evidence type="ECO:0000256" key="8">
    <source>
        <dbReference type="ARBA" id="ARBA00023002"/>
    </source>
</evidence>
<dbReference type="FunFam" id="2.60.120.590:FF:000014">
    <property type="entry name" value="Oxidoreductase, 2OG-Fe(II) oxygenase family family"/>
    <property type="match status" value="1"/>
</dbReference>
<evidence type="ECO:0000259" key="15">
    <source>
        <dbReference type="Pfam" id="PF20255"/>
    </source>
</evidence>
<dbReference type="InterPro" id="IPR051346">
    <property type="entry name" value="OTU_Deubiquitinase"/>
</dbReference>
<feature type="compositionally biased region" description="Acidic residues" evidence="11">
    <location>
        <begin position="3377"/>
        <end position="3393"/>
    </location>
</feature>
<reference evidence="16" key="1">
    <citation type="journal article" date="2020" name="Stud. Mycol.">
        <title>101 Dothideomycetes genomes: a test case for predicting lifestyles and emergence of pathogens.</title>
        <authorList>
            <person name="Haridas S."/>
            <person name="Albert R."/>
            <person name="Binder M."/>
            <person name="Bloem J."/>
            <person name="Labutti K."/>
            <person name="Salamov A."/>
            <person name="Andreopoulos B."/>
            <person name="Baker S."/>
            <person name="Barry K."/>
            <person name="Bills G."/>
            <person name="Bluhm B."/>
            <person name="Cannon C."/>
            <person name="Castanera R."/>
            <person name="Culley D."/>
            <person name="Daum C."/>
            <person name="Ezra D."/>
            <person name="Gonzalez J."/>
            <person name="Henrissat B."/>
            <person name="Kuo A."/>
            <person name="Liang C."/>
            <person name="Lipzen A."/>
            <person name="Lutzoni F."/>
            <person name="Magnuson J."/>
            <person name="Mondo S."/>
            <person name="Nolan M."/>
            <person name="Ohm R."/>
            <person name="Pangilinan J."/>
            <person name="Park H.-J."/>
            <person name="Ramirez L."/>
            <person name="Alfaro M."/>
            <person name="Sun H."/>
            <person name="Tritt A."/>
            <person name="Yoshinaga Y."/>
            <person name="Zwiers L.-H."/>
            <person name="Turgeon B."/>
            <person name="Goodwin S."/>
            <person name="Spatafora J."/>
            <person name="Crous P."/>
            <person name="Grigoriev I."/>
        </authorList>
    </citation>
    <scope>NUCLEOTIDE SEQUENCE</scope>
    <source>
        <strain evidence="16">CBS 119925</strain>
    </source>
</reference>
<comment type="similarity">
    <text evidence="2">Belongs to the alkB family.</text>
</comment>
<keyword evidence="17" id="KW-1185">Reference proteome</keyword>
<dbReference type="Gene3D" id="2.60.120.590">
    <property type="entry name" value="Alpha-ketoglutarate-dependent dioxygenase AlkB-like"/>
    <property type="match status" value="1"/>
</dbReference>
<keyword evidence="9" id="KW-0843">Virulence</keyword>
<dbReference type="GO" id="GO:0006508">
    <property type="term" value="P:proteolysis"/>
    <property type="evidence" value="ECO:0007669"/>
    <property type="project" value="UniProtKB-KW"/>
</dbReference>
<evidence type="ECO:0000313" key="17">
    <source>
        <dbReference type="Proteomes" id="UP000799440"/>
    </source>
</evidence>
<evidence type="ECO:0000256" key="5">
    <source>
        <dbReference type="ARBA" id="ARBA00022786"/>
    </source>
</evidence>
<dbReference type="InterPro" id="IPR037151">
    <property type="entry name" value="AlkB-like_sf"/>
</dbReference>
<keyword evidence="7" id="KW-0788">Thiol protease</keyword>
<accession>A0A6A6V662</accession>
<evidence type="ECO:0000256" key="6">
    <source>
        <dbReference type="ARBA" id="ARBA00022801"/>
    </source>
</evidence>
<sequence>MYVLRRLRYVTPKTHFSPNTPHQFKTNTPSLKTAAHRMDVSTATAVQESTSHHHDTHALPPAFIQKEHWRYNVMKKADLDIDPNVFNLRKYDQFTEDQAKKWSEVGTIPAEQIETACEAYSNGRPLSSPPKEAIIYEHTDFPGLQVIPKLLPPETQILFASCLMHRDLSDPTHKINLQTDYNIPYPPPSETPSDEHRFDRSFFTRDRAAPEENLVPKAPEKQKPLNHEQFLYSKLRWLTLGEQYDWPTRCYAKHATPFPADLSKLVTGFFPHIRPESGVVLLYSGKDFMPVHRDVSEQCQRALASFSIGCDGIFILAKGEDDGVGPEAPRTVAIRVRSGDCVHLDGEARWAWHAMARTIPGTCPSYLASWPVGTPDATAEEEKAYKKWKGYMGSKRINVSCRQHKLLSPVLAPRGSSSEKRGMSANTFTHRRLFFFSSFSPLSPRSFIYCNTHLLLNLSLSRVRSPPRSCITVFIASCAAMAASARFRLAEQVYQHVVLPRVVPGRADENLANIDANILQRLIVATKAIAPFLPDSDRPLVDQVRLALSTAKVVNVEGNVDKHMLIQELRNLEGNNVLIVYVKEQYSALLIYREVSSSGGINDEIIFEAFETSAKCEKVLASENALLWDFPGQAAAVPTKVFMDDSFQECLAAFLEQASMESINQFAAITLKAAKPLPEVRDTPNPTLISEVLMSILKALGRLHASTLLWKRVRDTVSFDKAEQPWRRSPFYLVLRVSMQRQLYKDLGPEVGRLHFKTIMSLFVLQFLDDSHRVLTHEISHYLRTKLGLRLAKLEVDHDRIHGAKRQHDHIFRSLRPIFNTSLSTVDRYLKDQWQQQKKQLRRPIFLLPENAQPADLELTLPLSGQYLEKILRHKLIHKPAHQQSADELLGSWEATNPTSRPISGVLSRHIELAKFEQTKVLRAKDHSNHSSTQQACTEISHTLTTYINNVGEAYNDYPLLKSQMLLHVMELWMSLDRLAISEYELLEHFHPHFQPHMLDDLQLLGYEDMARLRRVQSYIEGRCQQAGAESLTIFASPSKDCFAARYVDESPHHISLRKRIEVDAERARAQKEEEWKITSKRHEELSKQIAELRCVGYVIPVDAFGRTVQEHKGCQKHRLAWDAKQTKIGAHEHPLPRSDPGAKVVVFELDCPETFRIYRDATWLILKRFAHAAQKPLTTISTLSEYSSLMKYSKRLAGTRISLGSSTKSHLKTHYSVCRFPVALKDVSTLCGLKWDYFDSTAAAWASHTDIPLFARHFPLGLPSDSAYGSLIMPSHGWRTSNEILASQTKCPPELNVHEFMAWQGIMVGTHCRWLSLLRELGATNLNFSTYATWAIVCRLVYQAGPGSTDCVPGEVHGVLSDKHFCIKMLEQIRQRVESIRRNWREFTQMDIMLSILEKIASFSSNPEVRRTTLNLFETARQVTWEWQKTLKSSHATDSSGTSLFLIWAALLCKRTFYQLQGKQQHGGHQRIRSYLGSSITQNNLIGSFSALSLSLRHALHQDIAHAYTVRSHIRVAINMDCPGTLLHALDDIWAVPRAPQVELTSYDDRTFWLAVLLVSDNYTTSYIHFNVLGGMLLINGQPLGALPPEYRRPVIKRLFGNMPLHVFPSTRPGMSLVVSGKMPFGHRIHLGFSDGEMVVRAEQGLKVLEYVPAELFSRGMVYDFPNALIEDCYHWMDLTCDVMEIRQGHCWKSKTSNWYLDMNTRRATRRKSTLVDPHSQLYKLATMNVLYFEEPRHITLYQPLEYSLSVELKRLELSFSVSPNGLLRSKQLGAVIERDQDGGTWYGLCNSILIRSTANPAQRSILVPLGKFFYQRYAQHVRVQIQNSGNYLRFSINDTLGRIECPAEPRLLYTKALCHAYTSHFLPDPLTRRPGLDEALYNLGTALYQPWTTINPHVADMLTEISRLTPSREYYPSGLRYMKSVRWSPLLTSHIQDDRYRGVIDAMSRQLADLAVFGSEPPVENPLNCPNGDLHLEKRAQSRIYVGVTGKDHIYNFRDADMDSEGHLHVASISQAPATWSPIKILSTPSLLRLFQQYHICSRGVEPDLVRLLVNYSICPTLKELKPPDSASFVRFIADELPNVERLAALMQDSKMKYVAQDSPDISHRSQLILARLAHEKEGQQACMKFAESVLAQWPSLELDSGRLAEVDAALFDAESARESVQPEWTRLAENFRLSQYLSKDLLARDLVFPGTNLVEKPDGGLEAPTQREGALTNPAHVDQETRKTQHENPGKPRNDLGNTPLHIAQLKTLVVQMRDSPSAVQHRYGNELEESIDALLHHRSKPGRISAPFNPTALFDMLANRRADLDRQLHCFQAALRSGVPHAQWLQHVGLWPHASLVPLLSQLRSTSGTQFGHDVQQRLINLGLAVTEYQRLRRIIDATQRGRHQQLEDESSNPGHENWDVQQRPDWFWLLLEIEGDILLRPEQVEVALATISPTSKENSVLQLLMGKGKTSCILPMVALELSDKNRLVRIVVPRALLLQPAQFIQTKVGALWNRQIFHLPFSRKTRTDMPDTIRTFCRLHQMIRASSGIILALPEHILSFKLSGLQRLWDGKLKEASSMLKAQAWLDSLSFRNCNTSSHRASKLLKGLSEPTLSCHMPRADIHSLVSTLKKRWNVQFGLHPDRHPIAVPFLVKGVPSPTSEWGHPDVAIILTCVSFYYEGLSVVQFKQALDHLMKSDEPSIEYEKWATKTLPEALRDFHAINVEDTTQLSELHKHIRFNVFLDFYLNNFVFPKHAKQFKSKLQASGLDLVLYNPRRKGCQTTGFSGTNDTRHQRPMTIKQNDLPSCHHTNAEVLSYLLEPRNQKYVRMVDRRQRRLTEEGILRKLLNPHDKPQDQDGHPPRWERIRVLIDAGAQILEHGNKSLAQLWLKIDHEAVAAVYFDSEHRARVVWGKGKDTPLSASPYAGSLEECLVYLDESHCRGTDLPLPPNARAALTLGPHLTKDALAQAAMRLRLLGKRQSVTFFSPPEVHQSILDLRGDGDSSYHPTSADVIRWLLEQTCNSIEQMEPLYYTQGINYFKRLQAGLDNDKFLDDEVQRRRYLRVVRTDEMQTLRQLYEPKHVQRSHARTSSRTEASLSIHLPWKKWNKSGRLGTRVEDVREVQKPVHYEPLKTRGLHRDIEEFALKGRLPAGSDAYQPMPTVLQQTAVGRKHGTLTAATMASSLYLSKQFSRVVKLTEPNDNFIRPCQWILWSPNREIALLVSPEEANRLLALLQRHAAPACHLIVYAAPVTRKMLHFNSLDYYSVPTLPPIFEAPTWLKIQLGIFSGRLYFGWDEYEAMLAYLGVGNSKDDQTEGWGAFATQPLTFLHDWLAVRRKGQDFEHTPMGAVTTGKPLSSHHPFILSVVADQDHRPQAEQSAPARVEVDRDSDSDDEEYHDAFDGDEDGPLHEATDYDDETFANVEENHPFFTAGEHEEAEVDGQEK</sequence>
<dbReference type="GO" id="GO:1990931">
    <property type="term" value="F:mRNA N6-methyladenosine dioxygenase activity"/>
    <property type="evidence" value="ECO:0007669"/>
    <property type="project" value="UniProtKB-EC"/>
</dbReference>
<dbReference type="Proteomes" id="UP000799440">
    <property type="component" value="Unassembled WGS sequence"/>
</dbReference>
<evidence type="ECO:0000259" key="12">
    <source>
        <dbReference type="Pfam" id="PF12340"/>
    </source>
</evidence>
<dbReference type="Pfam" id="PF12340">
    <property type="entry name" value="DUF3638"/>
    <property type="match status" value="1"/>
</dbReference>
<proteinExistence type="inferred from homology"/>
<feature type="compositionally biased region" description="Acidic residues" evidence="11">
    <location>
        <begin position="3423"/>
        <end position="3432"/>
    </location>
</feature>
<evidence type="ECO:0000259" key="13">
    <source>
        <dbReference type="Pfam" id="PF12359"/>
    </source>
</evidence>
<dbReference type="GO" id="GO:0046872">
    <property type="term" value="F:metal ion binding"/>
    <property type="evidence" value="ECO:0007669"/>
    <property type="project" value="UniProtKB-KW"/>
</dbReference>
<dbReference type="Pfam" id="PF20255">
    <property type="entry name" value="DUF6606"/>
    <property type="match status" value="1"/>
</dbReference>
<dbReference type="Pfam" id="PF12359">
    <property type="entry name" value="DUF3645"/>
    <property type="match status" value="1"/>
</dbReference>
<feature type="domain" description="Alpha-ketoglutarate-dependent dioxygenase AlkB-like" evidence="14">
    <location>
        <begin position="220"/>
        <end position="402"/>
    </location>
</feature>
<dbReference type="OrthoDB" id="3182339at2759"/>
<evidence type="ECO:0000313" key="16">
    <source>
        <dbReference type="EMBL" id="KAF2745985.1"/>
    </source>
</evidence>
<dbReference type="GO" id="GO:0004843">
    <property type="term" value="F:cysteine-type deubiquitinase activity"/>
    <property type="evidence" value="ECO:0007669"/>
    <property type="project" value="UniProtKB-EC"/>
</dbReference>
<evidence type="ECO:0000256" key="1">
    <source>
        <dbReference type="ARBA" id="ARBA00000707"/>
    </source>
</evidence>
<dbReference type="InterPro" id="IPR046541">
    <property type="entry name" value="DUF6606"/>
</dbReference>
<feature type="domain" description="DUF3645" evidence="13">
    <location>
        <begin position="2629"/>
        <end position="2661"/>
    </location>
</feature>
<name>A0A6A6V662_9PLEO</name>
<feature type="domain" description="DUF3638" evidence="12">
    <location>
        <begin position="2404"/>
        <end position="2579"/>
    </location>
</feature>
<evidence type="ECO:0000256" key="10">
    <source>
        <dbReference type="ARBA" id="ARBA00047565"/>
    </source>
</evidence>
<keyword evidence="6" id="KW-0378">Hydrolase</keyword>
<evidence type="ECO:0000256" key="2">
    <source>
        <dbReference type="ARBA" id="ARBA00007879"/>
    </source>
</evidence>
<feature type="domain" description="DUF6606" evidence="15">
    <location>
        <begin position="494"/>
        <end position="768"/>
    </location>
</feature>
<dbReference type="EMBL" id="MU006579">
    <property type="protein sequence ID" value="KAF2745985.1"/>
    <property type="molecule type" value="Genomic_DNA"/>
</dbReference>
<evidence type="ECO:0000256" key="9">
    <source>
        <dbReference type="ARBA" id="ARBA00023026"/>
    </source>
</evidence>
<evidence type="ECO:0000256" key="11">
    <source>
        <dbReference type="SAM" id="MobiDB-lite"/>
    </source>
</evidence>
<keyword evidence="8" id="KW-0560">Oxidoreductase</keyword>
<keyword evidence="5" id="KW-0833">Ubl conjugation pathway</keyword>
<keyword evidence="3" id="KW-0645">Protease</keyword>
<evidence type="ECO:0000256" key="3">
    <source>
        <dbReference type="ARBA" id="ARBA00022670"/>
    </source>
</evidence>
<feature type="compositionally biased region" description="Basic and acidic residues" evidence="11">
    <location>
        <begin position="2224"/>
        <end position="2241"/>
    </location>
</feature>
<dbReference type="PANTHER" id="PTHR13367:SF32">
    <property type="entry name" value="DUF6606 DOMAIN-CONTAINING PROTEIN"/>
    <property type="match status" value="1"/>
</dbReference>
<comment type="catalytic activity">
    <reaction evidence="10">
        <text>an N(6)-methyladenosine in mRNA + 2-oxoglutarate + O2 = an adenosine in mRNA + formaldehyde + succinate + CO2</text>
        <dbReference type="Rhea" id="RHEA:49520"/>
        <dbReference type="Rhea" id="RHEA-COMP:12414"/>
        <dbReference type="Rhea" id="RHEA-COMP:12417"/>
        <dbReference type="ChEBI" id="CHEBI:15379"/>
        <dbReference type="ChEBI" id="CHEBI:16526"/>
        <dbReference type="ChEBI" id="CHEBI:16810"/>
        <dbReference type="ChEBI" id="CHEBI:16842"/>
        <dbReference type="ChEBI" id="CHEBI:30031"/>
        <dbReference type="ChEBI" id="CHEBI:74411"/>
        <dbReference type="ChEBI" id="CHEBI:74449"/>
        <dbReference type="EC" id="1.14.11.53"/>
    </reaction>
    <physiologicalReaction direction="left-to-right" evidence="10">
        <dbReference type="Rhea" id="RHEA:49521"/>
    </physiologicalReaction>
</comment>
<dbReference type="InterPro" id="IPR022105">
    <property type="entry name" value="DUF3645"/>
</dbReference>
<dbReference type="SUPFAM" id="SSF51197">
    <property type="entry name" value="Clavaminate synthase-like"/>
    <property type="match status" value="1"/>
</dbReference>
<evidence type="ECO:0000256" key="7">
    <source>
        <dbReference type="ARBA" id="ARBA00022807"/>
    </source>
</evidence>
<dbReference type="InterPro" id="IPR022099">
    <property type="entry name" value="DUF3638"/>
</dbReference>
<feature type="region of interest" description="Disordered" evidence="11">
    <location>
        <begin position="2200"/>
        <end position="2246"/>
    </location>
</feature>
<protein>
    <submittedName>
        <fullName evidence="16">Uncharacterized protein</fullName>
    </submittedName>
</protein>
<gene>
    <name evidence="16" type="ORF">M011DRAFT_527167</name>
</gene>
<dbReference type="InterPro" id="IPR027450">
    <property type="entry name" value="AlkB-like"/>
</dbReference>
<evidence type="ECO:0000256" key="4">
    <source>
        <dbReference type="ARBA" id="ARBA00022723"/>
    </source>
</evidence>
<dbReference type="Pfam" id="PF13532">
    <property type="entry name" value="2OG-FeII_Oxy_2"/>
    <property type="match status" value="1"/>
</dbReference>
<evidence type="ECO:0000259" key="14">
    <source>
        <dbReference type="Pfam" id="PF13532"/>
    </source>
</evidence>
<feature type="region of interest" description="Disordered" evidence="11">
    <location>
        <begin position="3358"/>
        <end position="3432"/>
    </location>
</feature>
<dbReference type="PANTHER" id="PTHR13367">
    <property type="entry name" value="UBIQUITIN THIOESTERASE"/>
    <property type="match status" value="1"/>
</dbReference>
<comment type="catalytic activity">
    <reaction evidence="1">
        <text>Thiol-dependent hydrolysis of ester, thioester, amide, peptide and isopeptide bonds formed by the C-terminal Gly of ubiquitin (a 76-residue protein attached to proteins as an intracellular targeting signal).</text>
        <dbReference type="EC" id="3.4.19.12"/>
    </reaction>
</comment>
<keyword evidence="4" id="KW-0479">Metal-binding</keyword>
<organism evidence="16 17">
    <name type="scientific">Sporormia fimetaria CBS 119925</name>
    <dbReference type="NCBI Taxonomy" id="1340428"/>
    <lineage>
        <taxon>Eukaryota</taxon>
        <taxon>Fungi</taxon>
        <taxon>Dikarya</taxon>
        <taxon>Ascomycota</taxon>
        <taxon>Pezizomycotina</taxon>
        <taxon>Dothideomycetes</taxon>
        <taxon>Pleosporomycetidae</taxon>
        <taxon>Pleosporales</taxon>
        <taxon>Sporormiaceae</taxon>
        <taxon>Sporormia</taxon>
    </lineage>
</organism>